<dbReference type="AlphaFoldDB" id="A0AAJ6BI43"/>
<dbReference type="Pfam" id="PF13581">
    <property type="entry name" value="HATPase_c_2"/>
    <property type="match status" value="1"/>
</dbReference>
<dbReference type="Gene3D" id="3.30.565.10">
    <property type="entry name" value="Histidine kinase-like ATPase, C-terminal domain"/>
    <property type="match status" value="1"/>
</dbReference>
<sequence length="338" mass="36789">MVNAVHHRLNASDRSYFAILKKEIHALASGVGFSAKKLAEIDIVVAEIVSNLAKHAGGGELLVKIIEQAGIPGIELISVDNGPGINDLNYMMQDGASSKKTLGQGLGAIKRLSDFLQIYTNKAWGTILLCRFFLQALPAAASKDPVEIRSVVIPKPGETACGDGFSYKQTKQDLRLFLGDGLGHGPEAAAAVAAADEAFRTCPDNSPCEIIRFMHTAVKKTRGLVGTVAIFNFKEKQWRLCGVGNIATRMQSRTFSKNYISYNGIIGLNIPGTMNDQEIPYEKGQHMVLCSDGIRSRWDLLKYTGIFRYDLSILATALLKDHTRNTDDSSVVSCKINV</sequence>
<evidence type="ECO:0000313" key="3">
    <source>
        <dbReference type="Proteomes" id="UP001220610"/>
    </source>
</evidence>
<proteinExistence type="predicted"/>
<dbReference type="SUPFAM" id="SSF55874">
    <property type="entry name" value="ATPase domain of HSP90 chaperone/DNA topoisomerase II/histidine kinase"/>
    <property type="match status" value="1"/>
</dbReference>
<dbReference type="Proteomes" id="UP001220610">
    <property type="component" value="Chromosome"/>
</dbReference>
<name>A0AAJ6BI43_9BACT</name>
<dbReference type="PANTHER" id="PTHR35801">
    <property type="entry name" value="PHOSPHOSERINE PHOSPHATASE RSBX"/>
    <property type="match status" value="1"/>
</dbReference>
<dbReference type="InterPro" id="IPR003594">
    <property type="entry name" value="HATPase_dom"/>
</dbReference>
<evidence type="ECO:0000259" key="1">
    <source>
        <dbReference type="SMART" id="SM00331"/>
    </source>
</evidence>
<dbReference type="InterPro" id="IPR001932">
    <property type="entry name" value="PPM-type_phosphatase-like_dom"/>
</dbReference>
<gene>
    <name evidence="2" type="ORF">P0Y53_03215</name>
</gene>
<accession>A0AAJ6BI43</accession>
<dbReference type="SUPFAM" id="SSF81606">
    <property type="entry name" value="PP2C-like"/>
    <property type="match status" value="1"/>
</dbReference>
<dbReference type="Gene3D" id="3.60.40.10">
    <property type="entry name" value="PPM-type phosphatase domain"/>
    <property type="match status" value="1"/>
</dbReference>
<organism evidence="2 3">
    <name type="scientific">Candidatus Pseudobacter hemicellulosilyticus</name>
    <dbReference type="NCBI Taxonomy" id="3121375"/>
    <lineage>
        <taxon>Bacteria</taxon>
        <taxon>Pseudomonadati</taxon>
        <taxon>Bacteroidota</taxon>
        <taxon>Chitinophagia</taxon>
        <taxon>Chitinophagales</taxon>
        <taxon>Chitinophagaceae</taxon>
        <taxon>Pseudobacter</taxon>
    </lineage>
</organism>
<dbReference type="InterPro" id="IPR039248">
    <property type="entry name" value="Ptase_RsbX"/>
</dbReference>
<dbReference type="EMBL" id="CP119311">
    <property type="protein sequence ID" value="WEK36499.1"/>
    <property type="molecule type" value="Genomic_DNA"/>
</dbReference>
<dbReference type="InterPro" id="IPR036457">
    <property type="entry name" value="PPM-type-like_dom_sf"/>
</dbReference>
<dbReference type="PANTHER" id="PTHR35801:SF1">
    <property type="entry name" value="PHOSPHOSERINE PHOSPHATASE RSBX"/>
    <property type="match status" value="1"/>
</dbReference>
<dbReference type="Pfam" id="PF07228">
    <property type="entry name" value="SpoIIE"/>
    <property type="match status" value="1"/>
</dbReference>
<dbReference type="SMART" id="SM00331">
    <property type="entry name" value="PP2C_SIG"/>
    <property type="match status" value="1"/>
</dbReference>
<dbReference type="InterPro" id="IPR036890">
    <property type="entry name" value="HATPase_C_sf"/>
</dbReference>
<feature type="domain" description="PPM-type phosphatase" evidence="1">
    <location>
        <begin position="143"/>
        <end position="336"/>
    </location>
</feature>
<evidence type="ECO:0000313" key="2">
    <source>
        <dbReference type="EMBL" id="WEK36499.1"/>
    </source>
</evidence>
<protein>
    <submittedName>
        <fullName evidence="2">SpoIIE family protein phosphatase</fullName>
    </submittedName>
</protein>
<reference evidence="2" key="1">
    <citation type="submission" date="2023-03" db="EMBL/GenBank/DDBJ databases">
        <title>Andean soil-derived lignocellulolytic bacterial consortium as a source of novel taxa and putative plastic-active enzymes.</title>
        <authorList>
            <person name="Diaz-Garcia L."/>
            <person name="Chuvochina M."/>
            <person name="Feuerriegel G."/>
            <person name="Bunk B."/>
            <person name="Sproer C."/>
            <person name="Streit W.R."/>
            <person name="Rodriguez L.M."/>
            <person name="Overmann J."/>
            <person name="Jimenez D.J."/>
        </authorList>
    </citation>
    <scope>NUCLEOTIDE SEQUENCE</scope>
    <source>
        <strain evidence="2">MAG 7</strain>
    </source>
</reference>